<keyword evidence="10" id="KW-1185">Reference proteome</keyword>
<feature type="transmembrane region" description="Helical" evidence="7">
    <location>
        <begin position="218"/>
        <end position="235"/>
    </location>
</feature>
<dbReference type="Proteomes" id="UP000248044">
    <property type="component" value="Chromosome"/>
</dbReference>
<evidence type="ECO:0000256" key="5">
    <source>
        <dbReference type="ARBA" id="ARBA00022989"/>
    </source>
</evidence>
<keyword evidence="6 7" id="KW-0472">Membrane</keyword>
<feature type="transmembrane region" description="Helical" evidence="7">
    <location>
        <begin position="159"/>
        <end position="183"/>
    </location>
</feature>
<dbReference type="PANTHER" id="PTHR43386">
    <property type="entry name" value="OLIGOPEPTIDE TRANSPORT SYSTEM PERMEASE PROTEIN APPC"/>
    <property type="match status" value="1"/>
</dbReference>
<evidence type="ECO:0000256" key="4">
    <source>
        <dbReference type="ARBA" id="ARBA00022692"/>
    </source>
</evidence>
<feature type="transmembrane region" description="Helical" evidence="7">
    <location>
        <begin position="5"/>
        <end position="26"/>
    </location>
</feature>
<accession>A0A2U9ICD3</accession>
<dbReference type="GO" id="GO:0055085">
    <property type="term" value="P:transmembrane transport"/>
    <property type="evidence" value="ECO:0007669"/>
    <property type="project" value="InterPro"/>
</dbReference>
<dbReference type="CDD" id="cd06261">
    <property type="entry name" value="TM_PBP2"/>
    <property type="match status" value="1"/>
</dbReference>
<evidence type="ECO:0000256" key="3">
    <source>
        <dbReference type="ARBA" id="ARBA00022475"/>
    </source>
</evidence>
<reference evidence="9 10" key="1">
    <citation type="submission" date="2018-05" db="EMBL/GenBank/DDBJ databases">
        <title>Complete Genome Sequences of Extremely Thermoacidophilic, Metal-Mobilizing Type-Strain Members of the Archaeal Family Sulfolobaceae: Acidianus brierleyi DSM-1651T, Acidianus sulfidivorans DSM-18786T, Metallosphaera hakonensis DSM-7519T, and Metallosphaera prunae DSM-10039T.</title>
        <authorList>
            <person name="Counts J.A."/>
            <person name="Kelly R.M."/>
        </authorList>
    </citation>
    <scope>NUCLEOTIDE SEQUENCE [LARGE SCALE GENOMIC DNA]</scope>
    <source>
        <strain evidence="9 10">DSM 1651</strain>
    </source>
</reference>
<feature type="transmembrane region" description="Helical" evidence="7">
    <location>
        <begin position="321"/>
        <end position="343"/>
    </location>
</feature>
<evidence type="ECO:0000256" key="1">
    <source>
        <dbReference type="ARBA" id="ARBA00004651"/>
    </source>
</evidence>
<gene>
    <name evidence="9" type="ORF">DFR85_02645</name>
</gene>
<feature type="transmembrane region" description="Helical" evidence="7">
    <location>
        <begin position="38"/>
        <end position="61"/>
    </location>
</feature>
<dbReference type="InterPro" id="IPR035906">
    <property type="entry name" value="MetI-like_sf"/>
</dbReference>
<dbReference type="SUPFAM" id="SSF161098">
    <property type="entry name" value="MetI-like"/>
    <property type="match status" value="1"/>
</dbReference>
<dbReference type="InterPro" id="IPR050366">
    <property type="entry name" value="BP-dependent_transpt_permease"/>
</dbReference>
<dbReference type="PANTHER" id="PTHR43386:SF1">
    <property type="entry name" value="D,D-DIPEPTIDE TRANSPORT SYSTEM PERMEASE PROTEIN DDPC-RELATED"/>
    <property type="match status" value="1"/>
</dbReference>
<dbReference type="PROSITE" id="PS50928">
    <property type="entry name" value="ABC_TM1"/>
    <property type="match status" value="1"/>
</dbReference>
<dbReference type="EMBL" id="CP029289">
    <property type="protein sequence ID" value="AWR93678.1"/>
    <property type="molecule type" value="Genomic_DNA"/>
</dbReference>
<evidence type="ECO:0000259" key="8">
    <source>
        <dbReference type="PROSITE" id="PS50928"/>
    </source>
</evidence>
<name>A0A2U9ICD3_9CREN</name>
<dbReference type="RefSeq" id="WP_110269562.1">
    <property type="nucleotide sequence ID" value="NZ_CP029289.2"/>
</dbReference>
<protein>
    <submittedName>
        <fullName evidence="9">ABC transporter permease</fullName>
    </submittedName>
</protein>
<dbReference type="GeneID" id="36831019"/>
<dbReference type="KEGG" id="abri:DFR85_02645"/>
<evidence type="ECO:0000256" key="7">
    <source>
        <dbReference type="RuleBase" id="RU363032"/>
    </source>
</evidence>
<evidence type="ECO:0000313" key="9">
    <source>
        <dbReference type="EMBL" id="AWR93678.1"/>
    </source>
</evidence>
<dbReference type="GO" id="GO:0005886">
    <property type="term" value="C:plasma membrane"/>
    <property type="evidence" value="ECO:0007669"/>
    <property type="project" value="UniProtKB-SubCell"/>
</dbReference>
<dbReference type="Pfam" id="PF00528">
    <property type="entry name" value="BPD_transp_1"/>
    <property type="match status" value="1"/>
</dbReference>
<evidence type="ECO:0000313" key="10">
    <source>
        <dbReference type="Proteomes" id="UP000248044"/>
    </source>
</evidence>
<sequence length="356" mass="39796">MKKSFLIPIIYLILSIILFAIFSSRAILKITGISIQDIVPFIIFLSISIMISVDAILFNFFKNNNFVRSIIRSKVALVTLTIISIYYSWSILEGLLQYTAFSLDYIRISYMLLPYNPFAFNFPFQSLKPPSLSHLFGTNYNGEDILTRILYATPSAAEISTVVVIFAIIVGAIVGIIAGYFGGILDEVLMRITDVFLAVPGLILVIAISVILHPSYTSAMIGLMVPWWSTYARLFRSQTLVVKNMNYIDAAKLSGLGNFRILIKHVFHNVMDPVIAYSALDFGNVILTYSVLTFLGIGIQAPGYPEWGSMVSNGMDYLPAAWWYPLFPSITILIIVISFVLLGDRLQDVMAGRINY</sequence>
<feature type="transmembrane region" description="Helical" evidence="7">
    <location>
        <begin position="195"/>
        <end position="212"/>
    </location>
</feature>
<evidence type="ECO:0000256" key="2">
    <source>
        <dbReference type="ARBA" id="ARBA00022448"/>
    </source>
</evidence>
<keyword evidence="4 7" id="KW-0812">Transmembrane</keyword>
<dbReference type="AlphaFoldDB" id="A0A2U9ICD3"/>
<dbReference type="Gene3D" id="1.10.3720.10">
    <property type="entry name" value="MetI-like"/>
    <property type="match status" value="1"/>
</dbReference>
<organism evidence="9 10">
    <name type="scientific">Acidianus brierleyi</name>
    <dbReference type="NCBI Taxonomy" id="41673"/>
    <lineage>
        <taxon>Archaea</taxon>
        <taxon>Thermoproteota</taxon>
        <taxon>Thermoprotei</taxon>
        <taxon>Sulfolobales</taxon>
        <taxon>Sulfolobaceae</taxon>
        <taxon>Acidianus</taxon>
    </lineage>
</organism>
<proteinExistence type="inferred from homology"/>
<evidence type="ECO:0000256" key="6">
    <source>
        <dbReference type="ARBA" id="ARBA00023136"/>
    </source>
</evidence>
<feature type="transmembrane region" description="Helical" evidence="7">
    <location>
        <begin position="274"/>
        <end position="301"/>
    </location>
</feature>
<keyword evidence="2 7" id="KW-0813">Transport</keyword>
<feature type="transmembrane region" description="Helical" evidence="7">
    <location>
        <begin position="73"/>
        <end position="92"/>
    </location>
</feature>
<keyword evidence="5 7" id="KW-1133">Transmembrane helix</keyword>
<dbReference type="InterPro" id="IPR000515">
    <property type="entry name" value="MetI-like"/>
</dbReference>
<keyword evidence="3" id="KW-1003">Cell membrane</keyword>
<feature type="domain" description="ABC transmembrane type-1" evidence="8">
    <location>
        <begin position="153"/>
        <end position="343"/>
    </location>
</feature>
<comment type="similarity">
    <text evidence="7">Belongs to the binding-protein-dependent transport system permease family.</text>
</comment>
<comment type="subcellular location">
    <subcellularLocation>
        <location evidence="1 7">Cell membrane</location>
        <topology evidence="1 7">Multi-pass membrane protein</topology>
    </subcellularLocation>
</comment>
<dbReference type="OrthoDB" id="312811at2157"/>